<proteinExistence type="predicted"/>
<reference evidence="1 2" key="1">
    <citation type="journal article" date="2013" name="Proc. Natl. Acad. Sci. U.S.A.">
        <title>Genome of an arbuscular mycorrhizal fungus provides insight into the oldest plant symbiosis.</title>
        <authorList>
            <person name="Tisserant E."/>
            <person name="Malbreil M."/>
            <person name="Kuo A."/>
            <person name="Kohler A."/>
            <person name="Symeonidi A."/>
            <person name="Balestrini R."/>
            <person name="Charron P."/>
            <person name="Duensing N."/>
            <person name="Frei Dit Frey N."/>
            <person name="Gianinazzi-Pearson V."/>
            <person name="Gilbert L.B."/>
            <person name="Handa Y."/>
            <person name="Herr J.R."/>
            <person name="Hijri M."/>
            <person name="Koul R."/>
            <person name="Kawaguchi M."/>
            <person name="Krajinski F."/>
            <person name="Lammers P.J."/>
            <person name="Masclaux F.G."/>
            <person name="Murat C."/>
            <person name="Morin E."/>
            <person name="Ndikumana S."/>
            <person name="Pagni M."/>
            <person name="Petitpierre D."/>
            <person name="Requena N."/>
            <person name="Rosikiewicz P."/>
            <person name="Riley R."/>
            <person name="Saito K."/>
            <person name="San Clemente H."/>
            <person name="Shapiro H."/>
            <person name="van Tuinen D."/>
            <person name="Becard G."/>
            <person name="Bonfante P."/>
            <person name="Paszkowski U."/>
            <person name="Shachar-Hill Y.Y."/>
            <person name="Tuskan G.A."/>
            <person name="Young P.W."/>
            <person name="Sanders I.R."/>
            <person name="Henrissat B."/>
            <person name="Rensing S.A."/>
            <person name="Grigoriev I.V."/>
            <person name="Corradi N."/>
            <person name="Roux C."/>
            <person name="Martin F."/>
        </authorList>
    </citation>
    <scope>NUCLEOTIDE SEQUENCE [LARGE SCALE GENOMIC DNA]</scope>
    <source>
        <strain evidence="1 2">DAOM 197198</strain>
    </source>
</reference>
<dbReference type="AlphaFoldDB" id="A0A2H5RA19"/>
<comment type="caution">
    <text evidence="1">The sequence shown here is derived from an EMBL/GenBank/DDBJ whole genome shotgun (WGS) entry which is preliminary data.</text>
</comment>
<organism evidence="1 2">
    <name type="scientific">Rhizophagus irregularis (strain DAOM 181602 / DAOM 197198 / MUCL 43194)</name>
    <name type="common">Arbuscular mycorrhizal fungus</name>
    <name type="synonym">Glomus intraradices</name>
    <dbReference type="NCBI Taxonomy" id="747089"/>
    <lineage>
        <taxon>Eukaryota</taxon>
        <taxon>Fungi</taxon>
        <taxon>Fungi incertae sedis</taxon>
        <taxon>Mucoromycota</taxon>
        <taxon>Glomeromycotina</taxon>
        <taxon>Glomeromycetes</taxon>
        <taxon>Glomerales</taxon>
        <taxon>Glomeraceae</taxon>
        <taxon>Rhizophagus</taxon>
    </lineage>
</organism>
<gene>
    <name evidence="1" type="ORF">GLOIN_2v1706438</name>
</gene>
<name>A0A2H5RA19_RHIID</name>
<dbReference type="Proteomes" id="UP000018888">
    <property type="component" value="Unassembled WGS sequence"/>
</dbReference>
<protein>
    <submittedName>
        <fullName evidence="1">Uncharacterized protein</fullName>
    </submittedName>
</protein>
<evidence type="ECO:0000313" key="2">
    <source>
        <dbReference type="Proteomes" id="UP000018888"/>
    </source>
</evidence>
<reference evidence="1 2" key="2">
    <citation type="journal article" date="2018" name="New Phytol.">
        <title>High intraspecific genome diversity in the model arbuscular mycorrhizal symbiont Rhizophagus irregularis.</title>
        <authorList>
            <person name="Chen E.C.H."/>
            <person name="Morin E."/>
            <person name="Beaudet D."/>
            <person name="Noel J."/>
            <person name="Yildirir G."/>
            <person name="Ndikumana S."/>
            <person name="Charron P."/>
            <person name="St-Onge C."/>
            <person name="Giorgi J."/>
            <person name="Kruger M."/>
            <person name="Marton T."/>
            <person name="Ropars J."/>
            <person name="Grigoriev I.V."/>
            <person name="Hainaut M."/>
            <person name="Henrissat B."/>
            <person name="Roux C."/>
            <person name="Martin F."/>
            <person name="Corradi N."/>
        </authorList>
    </citation>
    <scope>NUCLEOTIDE SEQUENCE [LARGE SCALE GENOMIC DNA]</scope>
    <source>
        <strain evidence="1 2">DAOM 197198</strain>
    </source>
</reference>
<dbReference type="EMBL" id="AUPC02000355">
    <property type="protein sequence ID" value="POG61116.1"/>
    <property type="molecule type" value="Genomic_DNA"/>
</dbReference>
<keyword evidence="2" id="KW-1185">Reference proteome</keyword>
<dbReference type="VEuPathDB" id="FungiDB:RhiirFUN_014500"/>
<sequence>MKFFLWLLIICCIVCSMPVHALPAHEDQSFGLVKRCSFLSRLIGDCDDGVDFGGNCSVLPCKKDLECKNNQNGTPTCTIK</sequence>
<accession>A0A2H5RA19</accession>
<evidence type="ECO:0000313" key="1">
    <source>
        <dbReference type="EMBL" id="POG61116.1"/>
    </source>
</evidence>